<reference evidence="2" key="2">
    <citation type="submission" date="2017-10" db="EMBL/GenBank/DDBJ databases">
        <title>Ladona fulva Genome sequencing and assembly.</title>
        <authorList>
            <person name="Murali S."/>
            <person name="Richards S."/>
            <person name="Bandaranaike D."/>
            <person name="Bellair M."/>
            <person name="Blankenburg K."/>
            <person name="Chao H."/>
            <person name="Dinh H."/>
            <person name="Doddapaneni H."/>
            <person name="Dugan-Rocha S."/>
            <person name="Elkadiri S."/>
            <person name="Gnanaolivu R."/>
            <person name="Hernandez B."/>
            <person name="Skinner E."/>
            <person name="Javaid M."/>
            <person name="Lee S."/>
            <person name="Li M."/>
            <person name="Ming W."/>
            <person name="Munidasa M."/>
            <person name="Muniz J."/>
            <person name="Nguyen L."/>
            <person name="Hughes D."/>
            <person name="Osuji N."/>
            <person name="Pu L.-L."/>
            <person name="Puazo M."/>
            <person name="Qu C."/>
            <person name="Quiroz J."/>
            <person name="Raj R."/>
            <person name="Weissenberger G."/>
            <person name="Xin Y."/>
            <person name="Zou X."/>
            <person name="Han Y."/>
            <person name="Worley K."/>
            <person name="Muzny D."/>
            <person name="Gibbs R."/>
        </authorList>
    </citation>
    <scope>NUCLEOTIDE SEQUENCE</scope>
    <source>
        <strain evidence="2">Sampled in the wild</strain>
    </source>
</reference>
<evidence type="ECO:0000313" key="2">
    <source>
        <dbReference type="EMBL" id="KAG8222868.1"/>
    </source>
</evidence>
<evidence type="ECO:0000313" key="3">
    <source>
        <dbReference type="Proteomes" id="UP000792457"/>
    </source>
</evidence>
<organism evidence="2 3">
    <name type="scientific">Ladona fulva</name>
    <name type="common">Scarce chaser dragonfly</name>
    <name type="synonym">Libellula fulva</name>
    <dbReference type="NCBI Taxonomy" id="123851"/>
    <lineage>
        <taxon>Eukaryota</taxon>
        <taxon>Metazoa</taxon>
        <taxon>Ecdysozoa</taxon>
        <taxon>Arthropoda</taxon>
        <taxon>Hexapoda</taxon>
        <taxon>Insecta</taxon>
        <taxon>Pterygota</taxon>
        <taxon>Palaeoptera</taxon>
        <taxon>Odonata</taxon>
        <taxon>Epiprocta</taxon>
        <taxon>Anisoptera</taxon>
        <taxon>Libelluloidea</taxon>
        <taxon>Libellulidae</taxon>
        <taxon>Ladona</taxon>
    </lineage>
</organism>
<feature type="region of interest" description="Disordered" evidence="1">
    <location>
        <begin position="154"/>
        <end position="181"/>
    </location>
</feature>
<comment type="caution">
    <text evidence="2">The sequence shown here is derived from an EMBL/GenBank/DDBJ whole genome shotgun (WGS) entry which is preliminary data.</text>
</comment>
<dbReference type="Proteomes" id="UP000792457">
    <property type="component" value="Unassembled WGS sequence"/>
</dbReference>
<protein>
    <submittedName>
        <fullName evidence="2">Uncharacterized protein</fullName>
    </submittedName>
</protein>
<sequence length="181" mass="20017">MNTVDPTMYANQANMDVQQGSMPYGMVSAEGVTTAQTDISGQGVTQSAEYKAQWNNFYYEQAKWQQQQQQQQMTQPSQSDATISSPDLVTTPAVETSHMTSPYAGNVWDPMNQNSMGNAMVNDINMNDEVKDDRHHQEPQNITAAQDLNTAFVENTGQPSSEPMSDSGTNSYWDIATSNDQ</sequence>
<proteinExistence type="predicted"/>
<evidence type="ECO:0000256" key="1">
    <source>
        <dbReference type="SAM" id="MobiDB-lite"/>
    </source>
</evidence>
<gene>
    <name evidence="2" type="ORF">J437_LFUL003513</name>
</gene>
<reference evidence="2" key="1">
    <citation type="submission" date="2013-04" db="EMBL/GenBank/DDBJ databases">
        <authorList>
            <person name="Qu J."/>
            <person name="Murali S.C."/>
            <person name="Bandaranaike D."/>
            <person name="Bellair M."/>
            <person name="Blankenburg K."/>
            <person name="Chao H."/>
            <person name="Dinh H."/>
            <person name="Doddapaneni H."/>
            <person name="Downs B."/>
            <person name="Dugan-Rocha S."/>
            <person name="Elkadiri S."/>
            <person name="Gnanaolivu R.D."/>
            <person name="Hernandez B."/>
            <person name="Javaid M."/>
            <person name="Jayaseelan J.C."/>
            <person name="Lee S."/>
            <person name="Li M."/>
            <person name="Ming W."/>
            <person name="Munidasa M."/>
            <person name="Muniz J."/>
            <person name="Nguyen L."/>
            <person name="Ongeri F."/>
            <person name="Osuji N."/>
            <person name="Pu L.-L."/>
            <person name="Puazo M."/>
            <person name="Qu C."/>
            <person name="Quiroz J."/>
            <person name="Raj R."/>
            <person name="Weissenberger G."/>
            <person name="Xin Y."/>
            <person name="Zou X."/>
            <person name="Han Y."/>
            <person name="Richards S."/>
            <person name="Worley K."/>
            <person name="Muzny D."/>
            <person name="Gibbs R."/>
        </authorList>
    </citation>
    <scope>NUCLEOTIDE SEQUENCE</scope>
    <source>
        <strain evidence="2">Sampled in the wild</strain>
    </source>
</reference>
<feature type="non-terminal residue" evidence="2">
    <location>
        <position position="1"/>
    </location>
</feature>
<dbReference type="AlphaFoldDB" id="A0A8K0JYZ0"/>
<name>A0A8K0JYZ0_LADFU</name>
<accession>A0A8K0JYZ0</accession>
<keyword evidence="3" id="KW-1185">Reference proteome</keyword>
<dbReference type="EMBL" id="KZ308146">
    <property type="protein sequence ID" value="KAG8222868.1"/>
    <property type="molecule type" value="Genomic_DNA"/>
</dbReference>